<keyword evidence="3" id="KW-1185">Reference proteome</keyword>
<gene>
    <name evidence="2" type="ORF">PLEPLA_LOCUS21518</name>
</gene>
<accession>A0A9N7YPT6</accession>
<dbReference type="PANTHER" id="PTHR15593">
    <property type="entry name" value="PHOSPHATIDYLINOSITOL 3-KINASE REGULATORY SUBUNIT"/>
    <property type="match status" value="1"/>
</dbReference>
<name>A0A9N7YPT6_PLEPL</name>
<reference evidence="2" key="1">
    <citation type="submission" date="2020-03" db="EMBL/GenBank/DDBJ databases">
        <authorList>
            <person name="Weist P."/>
        </authorList>
    </citation>
    <scope>NUCLEOTIDE SEQUENCE</scope>
</reference>
<protein>
    <recommendedName>
        <fullName evidence="4">Phosphoinositide 3-kinase regulatory subunit 6</fullName>
    </recommendedName>
</protein>
<dbReference type="GO" id="GO:0007186">
    <property type="term" value="P:G protein-coupled receptor signaling pathway"/>
    <property type="evidence" value="ECO:0007669"/>
    <property type="project" value="TreeGrafter"/>
</dbReference>
<comment type="caution">
    <text evidence="2">The sequence shown here is derived from an EMBL/GenBank/DDBJ whole genome shotgun (WGS) entry which is preliminary data.</text>
</comment>
<dbReference type="Proteomes" id="UP001153269">
    <property type="component" value="Unassembled WGS sequence"/>
</dbReference>
<dbReference type="GO" id="GO:0005944">
    <property type="term" value="C:phosphatidylinositol 3-kinase complex, class IB"/>
    <property type="evidence" value="ECO:0007669"/>
    <property type="project" value="InterPro"/>
</dbReference>
<evidence type="ECO:0000313" key="2">
    <source>
        <dbReference type="EMBL" id="CAB1433428.1"/>
    </source>
</evidence>
<dbReference type="GO" id="GO:0046935">
    <property type="term" value="F:1-phosphatidylinositol-3-kinase regulator activity"/>
    <property type="evidence" value="ECO:0007669"/>
    <property type="project" value="InterPro"/>
</dbReference>
<dbReference type="Pfam" id="PF10486">
    <property type="entry name" value="PI3K_1B_p101"/>
    <property type="match status" value="1"/>
</dbReference>
<feature type="region of interest" description="Disordered" evidence="1">
    <location>
        <begin position="623"/>
        <end position="659"/>
    </location>
</feature>
<feature type="region of interest" description="Disordered" evidence="1">
    <location>
        <begin position="328"/>
        <end position="351"/>
    </location>
</feature>
<dbReference type="EMBL" id="CADEAL010001557">
    <property type="protein sequence ID" value="CAB1433428.1"/>
    <property type="molecule type" value="Genomic_DNA"/>
</dbReference>
<dbReference type="AlphaFoldDB" id="A0A9N7YPT6"/>
<evidence type="ECO:0000313" key="3">
    <source>
        <dbReference type="Proteomes" id="UP001153269"/>
    </source>
</evidence>
<evidence type="ECO:0000256" key="1">
    <source>
        <dbReference type="SAM" id="MobiDB-lite"/>
    </source>
</evidence>
<feature type="compositionally biased region" description="Basic and acidic residues" evidence="1">
    <location>
        <begin position="332"/>
        <end position="341"/>
    </location>
</feature>
<sequence>MNPQISGEMVDLTADVSLSAVQSSLHSEVRALLKEMNSRCTSQKGWIRWSLERKVEVDPSCSVSLISVLVKELEKKLKKIHKIGSHGHVIPILHTLYYAVIQSGSLIPRSLYQRVDECLMKLLILPMPYSSVALSTLSSVKMEMTTPGSLYLRRVIAEQNLKSKHCNLQERVFVLADPDVFTAQLEATVRAHLEVSGVLRDTPTAMEKNLMLRVMQKGLGTACRSSRLAQALEALDDQIVEKHFEEVVRAVEQSIKHGPGGCTTYLNRLQHIQEEILTAATEEVAEEDCDSVRSRTLSFPEIKFLLWTNEEDLWSLLANFSLRSNSNSSVDVEEKDKRDGSVRNPSSAISRRNAYRRATSKLILMREKMDTFAGSRRVQRDDCRCLTARVVVMGDDRVLGRLSRVFLSIRQRESKHLVLTKKLNLQLYYVPVTSSQEPSSPVGLCPDEGRLSLAGLLGRLDPWYNSNINSLRATISNLSTTHTESELDKDQNLFLLDTLCYYLRCGTQPVNLPMYSVKMTRCSSDASSVMEDVFVSHLEADMPEFRYLKDKFPKDPSTRRKTSTVIVHGAVITVTYTETSLSKRGVVRGEALRTCGVVITSEPAAVTSGEDFLTVSFDSIDLGKQEKNPNPEHQHRDDGGSNPLRVSGQRRSQDVHRRPEVILHPTQCFMFCST</sequence>
<organism evidence="2 3">
    <name type="scientific">Pleuronectes platessa</name>
    <name type="common">European plaice</name>
    <dbReference type="NCBI Taxonomy" id="8262"/>
    <lineage>
        <taxon>Eukaryota</taxon>
        <taxon>Metazoa</taxon>
        <taxon>Chordata</taxon>
        <taxon>Craniata</taxon>
        <taxon>Vertebrata</taxon>
        <taxon>Euteleostomi</taxon>
        <taxon>Actinopterygii</taxon>
        <taxon>Neopterygii</taxon>
        <taxon>Teleostei</taxon>
        <taxon>Neoteleostei</taxon>
        <taxon>Acanthomorphata</taxon>
        <taxon>Carangaria</taxon>
        <taxon>Pleuronectiformes</taxon>
        <taxon>Pleuronectoidei</taxon>
        <taxon>Pleuronectidae</taxon>
        <taxon>Pleuronectes</taxon>
    </lineage>
</organism>
<feature type="compositionally biased region" description="Basic and acidic residues" evidence="1">
    <location>
        <begin position="623"/>
        <end position="639"/>
    </location>
</feature>
<evidence type="ECO:0008006" key="4">
    <source>
        <dbReference type="Google" id="ProtNLM"/>
    </source>
</evidence>
<proteinExistence type="predicted"/>
<dbReference type="InterPro" id="IPR019522">
    <property type="entry name" value="PIK3R5/6"/>
</dbReference>
<dbReference type="PANTHER" id="PTHR15593:SF1">
    <property type="entry name" value="PHOSPHOINOSITIDE 3-KINASE REGULATORY SUBUNIT 6"/>
    <property type="match status" value="1"/>
</dbReference>